<keyword evidence="2" id="KW-1185">Reference proteome</keyword>
<evidence type="ECO:0000313" key="2">
    <source>
        <dbReference type="Proteomes" id="UP000316855"/>
    </source>
</evidence>
<dbReference type="InterPro" id="IPR011990">
    <property type="entry name" value="TPR-like_helical_dom_sf"/>
</dbReference>
<protein>
    <recommendedName>
        <fullName evidence="3">Tetratricopeptide repeat protein</fullName>
    </recommendedName>
</protein>
<dbReference type="OrthoDB" id="5526645at2"/>
<dbReference type="Gene3D" id="1.25.40.10">
    <property type="entry name" value="Tetratricopeptide repeat domain"/>
    <property type="match status" value="1"/>
</dbReference>
<accession>A0A517VBU8</accession>
<organism evidence="1 2">
    <name type="scientific">Gimesia algae</name>
    <dbReference type="NCBI Taxonomy" id="2527971"/>
    <lineage>
        <taxon>Bacteria</taxon>
        <taxon>Pseudomonadati</taxon>
        <taxon>Planctomycetota</taxon>
        <taxon>Planctomycetia</taxon>
        <taxon>Planctomycetales</taxon>
        <taxon>Planctomycetaceae</taxon>
        <taxon>Gimesia</taxon>
    </lineage>
</organism>
<evidence type="ECO:0000313" key="1">
    <source>
        <dbReference type="EMBL" id="QDT90466.1"/>
    </source>
</evidence>
<evidence type="ECO:0008006" key="3">
    <source>
        <dbReference type="Google" id="ProtNLM"/>
    </source>
</evidence>
<gene>
    <name evidence="1" type="ORF">Pan161_21180</name>
</gene>
<name>A0A517VBU8_9PLAN</name>
<proteinExistence type="predicted"/>
<sequence length="1313" mass="151005">MNNTPERPVLLRSEAIPVACYSELTRDQRIGLRQLLRRLNTALTDLDNRLEVPTRPAWISNDRLAQLAFIDGQRGTGKTTLMVTLVRLIVTDPNDDFYHNFIRNDGVGSSEKKKIPPEEDFSALVKPLKDRIVVLEPLDMEPLPKSTPLLAAILARLSSAAREFDPGRNEFRGLLDPTLDDNHDFIRFQQFQAKIARALDGNLDNRSGSLDREQYGQAVMEQEQDRLQIRQTLDDVLNQLTKAIGGNQGNPQRCMFLVPVDDVDLNPDRCLELLRLLRIYSPPQLYFLLMGQFDLVKSIVNMSMTNEYEQVRPLKPKRRTAADELLERKILEVAAANLQKMVPDVIELPQLSIQEIMTFRPTGMQKNYSQDKQSQTLGDLFKKIKLKNSAVLPAEIGNLYQLLMFHRDPDISRNQNSSDFQIGTYPGLGAFQVTLRKLVDLYRDLYEALREEALVEKPKTGQSNLLEEDLVLRVFDRYWEKIVSEDALLDSESRERLQREGIDACEVVPGSEDLVFNHYSIDGALVNIFGSSNDEEATYQPLLSIADLNQNDGLPRLQISRPYNDHVDASLFTGEIIDSRTRCAYVLIHDLRVARASREQDDLLTGINISSPVTMLWRSESGKTVSVPWPVPRLPSFAKVTALFHEISNDLKVSRSKLTRHRRSIRLRNKNSRVLKRFQSISQHLLEELVRSWVINGQNAILSVPNDGIGRKAQWGTIVTWLEKNAVRNSALQNDWFMQIVMLTLPETCALDLIVKPRHLEKIDDAEQRHSVVKLLEFSLEHVQELKGRRSQQFDTLWTDEFRDLWIFLNDKFTDDSWINLKLRQPIQRTRNEFRIALDEFGEDFSKKLEGTENRLAFEMELNSIRGMIQQGESQLDSNALSACNLLSRAAETAEKLYELNPKETKLAFMLIDAAEFLGNGYTELLSPRKSYEQYLRAVNVISTINQKQRAELKLRQLRLNLKIARLQFFTEGELSVQDEVSQVIEECREKHDDQPENIEWNKLYVEGITLQGIIQRELGNYNSSESTIRYSIELLSSSQYTPKEDNYAIEWARSFLSSVLRRKGDLESSKQIAEDVWKSVKINAGRQIANNELQDLHLFSTRLLSQILLDQNHLTESVDLAREAVTTAERHSQRNITSMIRIRDLARSRVELARVLRLFYMQSDNSRNHIQEALGLLDRAIPELERINSFDPFGYETAFDLGTGYLELARISRIMDASEKAEENLGKAINAMNRALDVDPNKAPVLLKIAEVHWEAYKNTKSTKQKHEHRAVVEDCLESARESNNYFYSEIQEIERELSKQSRKSPRSKKKR</sequence>
<dbReference type="RefSeq" id="WP_145226430.1">
    <property type="nucleotide sequence ID" value="NZ_CP036343.1"/>
</dbReference>
<dbReference type="EMBL" id="CP036343">
    <property type="protein sequence ID" value="QDT90466.1"/>
    <property type="molecule type" value="Genomic_DNA"/>
</dbReference>
<dbReference type="KEGG" id="gax:Pan161_21180"/>
<dbReference type="Proteomes" id="UP000316855">
    <property type="component" value="Chromosome"/>
</dbReference>
<reference evidence="1 2" key="1">
    <citation type="submission" date="2019-02" db="EMBL/GenBank/DDBJ databases">
        <title>Deep-cultivation of Planctomycetes and their phenomic and genomic characterization uncovers novel biology.</title>
        <authorList>
            <person name="Wiegand S."/>
            <person name="Jogler M."/>
            <person name="Boedeker C."/>
            <person name="Pinto D."/>
            <person name="Vollmers J."/>
            <person name="Rivas-Marin E."/>
            <person name="Kohn T."/>
            <person name="Peeters S.H."/>
            <person name="Heuer A."/>
            <person name="Rast P."/>
            <person name="Oberbeckmann S."/>
            <person name="Bunk B."/>
            <person name="Jeske O."/>
            <person name="Meyerdierks A."/>
            <person name="Storesund J.E."/>
            <person name="Kallscheuer N."/>
            <person name="Luecker S."/>
            <person name="Lage O.M."/>
            <person name="Pohl T."/>
            <person name="Merkel B.J."/>
            <person name="Hornburger P."/>
            <person name="Mueller R.-W."/>
            <person name="Bruemmer F."/>
            <person name="Labrenz M."/>
            <person name="Spormann A.M."/>
            <person name="Op den Camp H."/>
            <person name="Overmann J."/>
            <person name="Amann R."/>
            <person name="Jetten M.S.M."/>
            <person name="Mascher T."/>
            <person name="Medema M.H."/>
            <person name="Devos D.P."/>
            <person name="Kaster A.-K."/>
            <person name="Ovreas L."/>
            <person name="Rohde M."/>
            <person name="Galperin M.Y."/>
            <person name="Jogler C."/>
        </authorList>
    </citation>
    <scope>NUCLEOTIDE SEQUENCE [LARGE SCALE GENOMIC DNA]</scope>
    <source>
        <strain evidence="1 2">Pan161</strain>
    </source>
</reference>
<dbReference type="SUPFAM" id="SSF48452">
    <property type="entry name" value="TPR-like"/>
    <property type="match status" value="1"/>
</dbReference>